<evidence type="ECO:0000259" key="3">
    <source>
        <dbReference type="Pfam" id="PF05598"/>
    </source>
</evidence>
<organism evidence="4">
    <name type="scientific">marine metagenome</name>
    <dbReference type="NCBI Taxonomy" id="408172"/>
    <lineage>
        <taxon>unclassified sequences</taxon>
        <taxon>metagenomes</taxon>
        <taxon>ecological metagenomes</taxon>
    </lineage>
</organism>
<protein>
    <recommendedName>
        <fullName evidence="5">Transposase InsH N-terminal domain-containing protein</fullName>
    </recommendedName>
</protein>
<evidence type="ECO:0000259" key="2">
    <source>
        <dbReference type="Pfam" id="PF01609"/>
    </source>
</evidence>
<dbReference type="GO" id="GO:0003677">
    <property type="term" value="F:DNA binding"/>
    <property type="evidence" value="ECO:0007669"/>
    <property type="project" value="InterPro"/>
</dbReference>
<evidence type="ECO:0008006" key="5">
    <source>
        <dbReference type="Google" id="ProtNLM"/>
    </source>
</evidence>
<feature type="compositionally biased region" description="Basic and acidic residues" evidence="1">
    <location>
        <begin position="220"/>
        <end position="246"/>
    </location>
</feature>
<reference evidence="4" key="1">
    <citation type="submission" date="2018-05" db="EMBL/GenBank/DDBJ databases">
        <authorList>
            <person name="Lanie J.A."/>
            <person name="Ng W.-L."/>
            <person name="Kazmierczak K.M."/>
            <person name="Andrzejewski T.M."/>
            <person name="Davidsen T.M."/>
            <person name="Wayne K.J."/>
            <person name="Tettelin H."/>
            <person name="Glass J.I."/>
            <person name="Rusch D."/>
            <person name="Podicherti R."/>
            <person name="Tsui H.-C.T."/>
            <person name="Winkler M.E."/>
        </authorList>
    </citation>
    <scope>NUCLEOTIDE SEQUENCE</scope>
</reference>
<dbReference type="InterPro" id="IPR008490">
    <property type="entry name" value="Transposase_InsH_N"/>
</dbReference>
<feature type="domain" description="Transposase InsH N-terminal" evidence="3">
    <location>
        <begin position="19"/>
        <end position="109"/>
    </location>
</feature>
<dbReference type="InterPro" id="IPR002559">
    <property type="entry name" value="Transposase_11"/>
</dbReference>
<dbReference type="Pfam" id="PF01609">
    <property type="entry name" value="DDE_Tnp_1"/>
    <property type="match status" value="1"/>
</dbReference>
<sequence length="459" mass="51351">MAAKFITVDHDSPMLLPPDLRDWLPSEHMVHFIMDAVDALDLSQARVNERGTGSAQYPPSMMLGLLIYCYATGTFSSRRIETLSHENVAVRYLCADTHPDHDSICKFRRENKKLLSSAFHQVLELAARAQVLKVGGLTVSVDGTKILACASKHRAMSYGHVEKQLVLAEEQIAELLARAEDADSTPLQDGLSVPEEIKRREDRIAKIKVAKREMEERAQARYEEEKAAHKEKLEQREAKEKSSDRKTRGKKPKAPEEGPRAKDQYNFTDPESRIMKPGGSFEQCFNAQAVVEVDTMLVVGQHVCNAPNDKEQLEPTVASISPVIGRVSKVLADSGYYSEKAVTTVEEGENGPMVYTAMKRHGHGRSIAQLEKREDPAAPPHGAPVPEVMAHRLETKEGKDLYAKRKETVEPVFGIIKGALGFHRFQLRGLEKVNLEWTLMTTSYNLKRLFNLGMRLKGA</sequence>
<dbReference type="PANTHER" id="PTHR33408">
    <property type="entry name" value="TRANSPOSASE"/>
    <property type="match status" value="1"/>
</dbReference>
<proteinExistence type="predicted"/>
<dbReference type="GO" id="GO:0004803">
    <property type="term" value="F:transposase activity"/>
    <property type="evidence" value="ECO:0007669"/>
    <property type="project" value="InterPro"/>
</dbReference>
<feature type="region of interest" description="Disordered" evidence="1">
    <location>
        <begin position="220"/>
        <end position="268"/>
    </location>
</feature>
<gene>
    <name evidence="4" type="ORF">METZ01_LOCUS188841</name>
</gene>
<dbReference type="Pfam" id="PF05598">
    <property type="entry name" value="DUF772"/>
    <property type="match status" value="1"/>
</dbReference>
<feature type="compositionally biased region" description="Basic and acidic residues" evidence="1">
    <location>
        <begin position="253"/>
        <end position="263"/>
    </location>
</feature>
<dbReference type="PANTHER" id="PTHR33408:SF4">
    <property type="entry name" value="TRANSPOSASE DDE DOMAIN-CONTAINING PROTEIN"/>
    <property type="match status" value="1"/>
</dbReference>
<name>A0A382DEB2_9ZZZZ</name>
<dbReference type="AlphaFoldDB" id="A0A382DEB2"/>
<dbReference type="EMBL" id="UINC01038657">
    <property type="protein sequence ID" value="SVB35987.1"/>
    <property type="molecule type" value="Genomic_DNA"/>
</dbReference>
<feature type="domain" description="Transposase IS4-like" evidence="2">
    <location>
        <begin position="271"/>
        <end position="446"/>
    </location>
</feature>
<evidence type="ECO:0000313" key="4">
    <source>
        <dbReference type="EMBL" id="SVB35987.1"/>
    </source>
</evidence>
<accession>A0A382DEB2</accession>
<dbReference type="GO" id="GO:0006313">
    <property type="term" value="P:DNA transposition"/>
    <property type="evidence" value="ECO:0007669"/>
    <property type="project" value="InterPro"/>
</dbReference>
<evidence type="ECO:0000256" key="1">
    <source>
        <dbReference type="SAM" id="MobiDB-lite"/>
    </source>
</evidence>